<dbReference type="HAMAP" id="MF_01576">
    <property type="entry name" value="THF_DHG_CYH"/>
    <property type="match status" value="1"/>
</dbReference>
<dbReference type="InterPro" id="IPR000672">
    <property type="entry name" value="THF_DH/CycHdrlase"/>
</dbReference>
<evidence type="ECO:0000256" key="5">
    <source>
        <dbReference type="ARBA" id="ARBA00022755"/>
    </source>
</evidence>
<dbReference type="GO" id="GO:0004477">
    <property type="term" value="F:methenyltetrahydrofolate cyclohydrolase activity"/>
    <property type="evidence" value="ECO:0007669"/>
    <property type="project" value="UniProtKB-UniRule"/>
</dbReference>
<evidence type="ECO:0000256" key="9">
    <source>
        <dbReference type="ARBA" id="ARBA00023102"/>
    </source>
</evidence>
<dbReference type="GO" id="GO:0035999">
    <property type="term" value="P:tetrahydrofolate interconversion"/>
    <property type="evidence" value="ECO:0007669"/>
    <property type="project" value="UniProtKB-UniRule"/>
</dbReference>
<organism evidence="15 16">
    <name type="scientific">Candidatus Reconcilbacillus cellulovorans</name>
    <dbReference type="NCBI Taxonomy" id="1906605"/>
    <lineage>
        <taxon>Bacteria</taxon>
        <taxon>Bacillati</taxon>
        <taxon>Bacillota</taxon>
        <taxon>Bacilli</taxon>
        <taxon>Bacillales</taxon>
        <taxon>Paenibacillaceae</taxon>
        <taxon>Candidatus Reconcilbacillus</taxon>
    </lineage>
</organism>
<dbReference type="FunFam" id="3.40.50.720:FF:000094">
    <property type="entry name" value="Bifunctional protein FolD"/>
    <property type="match status" value="1"/>
</dbReference>
<proteinExistence type="inferred from homology"/>
<dbReference type="InterPro" id="IPR036291">
    <property type="entry name" value="NAD(P)-bd_dom_sf"/>
</dbReference>
<dbReference type="FunFam" id="3.40.50.10860:FF:000005">
    <property type="entry name" value="C-1-tetrahydrofolate synthase, cytoplasmic, putative"/>
    <property type="match status" value="1"/>
</dbReference>
<dbReference type="UniPathway" id="UPA00193"/>
<dbReference type="GO" id="GO:0009086">
    <property type="term" value="P:methionine biosynthetic process"/>
    <property type="evidence" value="ECO:0007669"/>
    <property type="project" value="UniProtKB-KW"/>
</dbReference>
<dbReference type="GO" id="GO:0006164">
    <property type="term" value="P:purine nucleotide biosynthetic process"/>
    <property type="evidence" value="ECO:0007669"/>
    <property type="project" value="UniProtKB-KW"/>
</dbReference>
<keyword evidence="3 12" id="KW-0554">One-carbon metabolism</keyword>
<feature type="binding site" evidence="12">
    <location>
        <begin position="165"/>
        <end position="167"/>
    </location>
    <ligand>
        <name>NADP(+)</name>
        <dbReference type="ChEBI" id="CHEBI:58349"/>
    </ligand>
</feature>
<evidence type="ECO:0000256" key="12">
    <source>
        <dbReference type="HAMAP-Rule" id="MF_01576"/>
    </source>
</evidence>
<comment type="caution">
    <text evidence="12">Lacks conserved residue(s) required for the propagation of feature annotation.</text>
</comment>
<keyword evidence="11 12" id="KW-0511">Multifunctional enzyme</keyword>
<sequence>MTAVLLDGKALAAQLEREIEEEVARLARSGVVPGLAVVLVGDDPASQVYVNRKAKMCRKLGMRSDVYRLETGVTEERLLKLIGRLNGDPDVHGILVQLPLPPHLSEQRVIEAVSPQKDVDGFHPVNTGRLAAGADCFIPCTPAGVVELLKRSGIGIAGRHAVVVGRSRIVGAPAAQLLLRENATVTVCHSRTTDLPAYTRQADILVVAAGRPGLVGREHVKPGAVVVDVGIHRRDDGSLCGDVRFEEVCHTAGAITPVPGGVGPMTIAMLMKNTVHAARLLAGGRRP</sequence>
<dbReference type="Pfam" id="PF00763">
    <property type="entry name" value="THF_DHG_CYH"/>
    <property type="match status" value="1"/>
</dbReference>
<dbReference type="InterPro" id="IPR046346">
    <property type="entry name" value="Aminoacid_DH-like_N_sf"/>
</dbReference>
<evidence type="ECO:0000259" key="14">
    <source>
        <dbReference type="Pfam" id="PF02882"/>
    </source>
</evidence>
<comment type="similarity">
    <text evidence="12">Belongs to the tetrahydrofolate dehydrogenase/cyclohydrolase family.</text>
</comment>
<keyword evidence="8 12" id="KW-0560">Oxidoreductase</keyword>
<comment type="caution">
    <text evidence="15">The sequence shown here is derived from an EMBL/GenBank/DDBJ whole genome shotgun (WGS) entry which is preliminary data.</text>
</comment>
<dbReference type="GO" id="GO:0005829">
    <property type="term" value="C:cytosol"/>
    <property type="evidence" value="ECO:0007669"/>
    <property type="project" value="TreeGrafter"/>
</dbReference>
<comment type="subunit">
    <text evidence="2 12">Homodimer.</text>
</comment>
<dbReference type="InterPro" id="IPR020867">
    <property type="entry name" value="THF_DH/CycHdrlase_CS"/>
</dbReference>
<dbReference type="InterPro" id="IPR020630">
    <property type="entry name" value="THF_DH/CycHdrlase_cat_dom"/>
</dbReference>
<evidence type="ECO:0000256" key="10">
    <source>
        <dbReference type="ARBA" id="ARBA00023167"/>
    </source>
</evidence>
<dbReference type="Gene3D" id="3.40.50.10860">
    <property type="entry name" value="Leucine Dehydrogenase, chain A, domain 1"/>
    <property type="match status" value="1"/>
</dbReference>
<evidence type="ECO:0000256" key="6">
    <source>
        <dbReference type="ARBA" id="ARBA00022801"/>
    </source>
</evidence>
<dbReference type="PROSITE" id="PS00767">
    <property type="entry name" value="THF_DHG_CYH_2"/>
    <property type="match status" value="1"/>
</dbReference>
<dbReference type="SUPFAM" id="SSF51735">
    <property type="entry name" value="NAD(P)-binding Rossmann-fold domains"/>
    <property type="match status" value="1"/>
</dbReference>
<keyword evidence="9 12" id="KW-0368">Histidine biosynthesis</keyword>
<comment type="catalytic activity">
    <reaction evidence="12">
        <text>(6R)-5,10-methylene-5,6,7,8-tetrahydrofolate + NADP(+) = (6R)-5,10-methenyltetrahydrofolate + NADPH</text>
        <dbReference type="Rhea" id="RHEA:22812"/>
        <dbReference type="ChEBI" id="CHEBI:15636"/>
        <dbReference type="ChEBI" id="CHEBI:57455"/>
        <dbReference type="ChEBI" id="CHEBI:57783"/>
        <dbReference type="ChEBI" id="CHEBI:58349"/>
        <dbReference type="EC" id="1.5.1.5"/>
    </reaction>
</comment>
<dbReference type="InterPro" id="IPR020631">
    <property type="entry name" value="THF_DH/CycHdrlase_NAD-bd_dom"/>
</dbReference>
<evidence type="ECO:0000259" key="13">
    <source>
        <dbReference type="Pfam" id="PF00763"/>
    </source>
</evidence>
<comment type="function">
    <text evidence="12">Catalyzes the oxidation of 5,10-methylenetetrahydrofolate to 5,10-methenyltetrahydrofolate and then the hydrolysis of 5,10-methenyltetrahydrofolate to 10-formyltetrahydrofolate.</text>
</comment>
<comment type="pathway">
    <text evidence="1 12">One-carbon metabolism; tetrahydrofolate interconversion.</text>
</comment>
<evidence type="ECO:0000256" key="2">
    <source>
        <dbReference type="ARBA" id="ARBA00011738"/>
    </source>
</evidence>
<dbReference type="EC" id="3.5.4.9" evidence="12"/>
<dbReference type="GO" id="GO:0000105">
    <property type="term" value="P:L-histidine biosynthetic process"/>
    <property type="evidence" value="ECO:0007669"/>
    <property type="project" value="UniProtKB-KW"/>
</dbReference>
<dbReference type="AlphaFoldDB" id="A0A2A6E1H6"/>
<evidence type="ECO:0000256" key="1">
    <source>
        <dbReference type="ARBA" id="ARBA00004777"/>
    </source>
</evidence>
<evidence type="ECO:0000313" key="16">
    <source>
        <dbReference type="Proteomes" id="UP000243688"/>
    </source>
</evidence>
<comment type="catalytic activity">
    <reaction evidence="12">
        <text>(6R)-5,10-methenyltetrahydrofolate + H2O = (6R)-10-formyltetrahydrofolate + H(+)</text>
        <dbReference type="Rhea" id="RHEA:23700"/>
        <dbReference type="ChEBI" id="CHEBI:15377"/>
        <dbReference type="ChEBI" id="CHEBI:15378"/>
        <dbReference type="ChEBI" id="CHEBI:57455"/>
        <dbReference type="ChEBI" id="CHEBI:195366"/>
        <dbReference type="EC" id="3.5.4.9"/>
    </reaction>
</comment>
<reference evidence="15 16" key="1">
    <citation type="submission" date="2016-12" db="EMBL/GenBank/DDBJ databases">
        <title>Candidatus Reconcilibacillus cellulovorans genome.</title>
        <authorList>
            <person name="Kolinko S."/>
            <person name="Wu Y.-W."/>
            <person name="Tachea F."/>
            <person name="Denzel E."/>
            <person name="Hiras J."/>
            <person name="Baecker N."/>
            <person name="Chan L.J."/>
            <person name="Eichorst S.A."/>
            <person name="Frey D."/>
            <person name="Adams P.D."/>
            <person name="Pray T."/>
            <person name="Tanjore D."/>
            <person name="Petzold C.J."/>
            <person name="Gladden J.M."/>
            <person name="Simmons B.A."/>
            <person name="Singer S.W."/>
        </authorList>
    </citation>
    <scope>NUCLEOTIDE SEQUENCE [LARGE SCALE GENOMIC DNA]</scope>
    <source>
        <strain evidence="15">JTherm</strain>
    </source>
</reference>
<dbReference type="PRINTS" id="PR00085">
    <property type="entry name" value="THFDHDRGNASE"/>
</dbReference>
<dbReference type="PANTHER" id="PTHR48099">
    <property type="entry name" value="C-1-TETRAHYDROFOLATE SYNTHASE, CYTOPLASMIC-RELATED"/>
    <property type="match status" value="1"/>
</dbReference>
<dbReference type="Pfam" id="PF02882">
    <property type="entry name" value="THF_DHG_CYH_C"/>
    <property type="match status" value="1"/>
</dbReference>
<dbReference type="Proteomes" id="UP000243688">
    <property type="component" value="Unassembled WGS sequence"/>
</dbReference>
<evidence type="ECO:0000256" key="11">
    <source>
        <dbReference type="ARBA" id="ARBA00023268"/>
    </source>
</evidence>
<accession>A0A2A6E1H6</accession>
<protein>
    <recommendedName>
        <fullName evidence="12">Bifunctional protein FolD</fullName>
    </recommendedName>
    <domain>
        <recommendedName>
            <fullName evidence="12">Methylenetetrahydrofolate dehydrogenase</fullName>
            <ecNumber evidence="12">1.5.1.5</ecNumber>
        </recommendedName>
    </domain>
    <domain>
        <recommendedName>
            <fullName evidence="12">Methenyltetrahydrofolate cyclohydrolase</fullName>
            <ecNumber evidence="12">3.5.4.9</ecNumber>
        </recommendedName>
    </domain>
</protein>
<dbReference type="NCBIfam" id="NF008058">
    <property type="entry name" value="PRK10792.1"/>
    <property type="match status" value="1"/>
</dbReference>
<keyword evidence="4 12" id="KW-0028">Amino-acid biosynthesis</keyword>
<keyword evidence="7 12" id="KW-0521">NADP</keyword>
<dbReference type="SUPFAM" id="SSF53223">
    <property type="entry name" value="Aminoacid dehydrogenase-like, N-terminal domain"/>
    <property type="match status" value="1"/>
</dbReference>
<name>A0A2A6E1H6_9BACL</name>
<evidence type="ECO:0000256" key="7">
    <source>
        <dbReference type="ARBA" id="ARBA00022857"/>
    </source>
</evidence>
<keyword evidence="10 12" id="KW-0486">Methionine biosynthesis</keyword>
<feature type="domain" description="Tetrahydrofolate dehydrogenase/cyclohydrolase catalytic" evidence="13">
    <location>
        <begin position="6"/>
        <end position="120"/>
    </location>
</feature>
<dbReference type="Gene3D" id="3.40.50.720">
    <property type="entry name" value="NAD(P)-binding Rossmann-like Domain"/>
    <property type="match status" value="1"/>
</dbReference>
<evidence type="ECO:0000313" key="15">
    <source>
        <dbReference type="EMBL" id="PDO10874.1"/>
    </source>
</evidence>
<keyword evidence="5 12" id="KW-0658">Purine biosynthesis</keyword>
<feature type="binding site" evidence="12">
    <location>
        <position position="231"/>
    </location>
    <ligand>
        <name>NADP(+)</name>
        <dbReference type="ChEBI" id="CHEBI:58349"/>
    </ligand>
</feature>
<gene>
    <name evidence="12" type="primary">folD</name>
    <name evidence="15" type="ORF">BLM47_05055</name>
</gene>
<evidence type="ECO:0000256" key="4">
    <source>
        <dbReference type="ARBA" id="ARBA00022605"/>
    </source>
</evidence>
<evidence type="ECO:0000256" key="8">
    <source>
        <dbReference type="ARBA" id="ARBA00023002"/>
    </source>
</evidence>
<dbReference type="GO" id="GO:0004488">
    <property type="term" value="F:methylenetetrahydrofolate dehydrogenase (NADP+) activity"/>
    <property type="evidence" value="ECO:0007669"/>
    <property type="project" value="UniProtKB-UniRule"/>
</dbReference>
<dbReference type="CDD" id="cd01080">
    <property type="entry name" value="NAD_bind_m-THF_DH_Cyclohyd"/>
    <property type="match status" value="1"/>
</dbReference>
<dbReference type="NCBIfam" id="NF010783">
    <property type="entry name" value="PRK14186.1"/>
    <property type="match status" value="1"/>
</dbReference>
<dbReference type="EC" id="1.5.1.5" evidence="12"/>
<dbReference type="PANTHER" id="PTHR48099:SF5">
    <property type="entry name" value="C-1-TETRAHYDROFOLATE SYNTHASE, CYTOPLASMIC"/>
    <property type="match status" value="1"/>
</dbReference>
<keyword evidence="6 12" id="KW-0378">Hydrolase</keyword>
<feature type="domain" description="Tetrahydrofolate dehydrogenase/cyclohydrolase NAD(P)-binding" evidence="14">
    <location>
        <begin position="139"/>
        <end position="279"/>
    </location>
</feature>
<evidence type="ECO:0000256" key="3">
    <source>
        <dbReference type="ARBA" id="ARBA00022563"/>
    </source>
</evidence>
<dbReference type="EMBL" id="MOXJ01000008">
    <property type="protein sequence ID" value="PDO10874.1"/>
    <property type="molecule type" value="Genomic_DNA"/>
</dbReference>